<dbReference type="InterPro" id="IPR011989">
    <property type="entry name" value="ARM-like"/>
</dbReference>
<sequence>MSGADYLIQLETLLNEFFSADSTNQRKNEIHQMLAAFSQQLNAWHLCSYFLVHTENTHVMMFALNDYERLANSMWPGIPVQGRKELRQGLLQTLKSRHKQLPSFITIKWCRFFVLVARTDWPQDYTDFFDQVYDLIQSHEYSHIGLTLLLVSSEELANPRSDVINTQRRAVLRTQMLQQAPKSIRLISTLLQGYAKQTEMEQAAGLNKNSFSTNNRSTDDIHKQIMTSLNCFAHFFTWIPLNQAPIYGDLLETLFYFASLSIEGSREASNQHEQQGLAAIHTLYELVALGGIPQNYDEFLAHIFTLTCKLMVKIINMTGGLSKLDDKYLERFSEYLRLFVNNHLKRVLNNPLFLVSDFLDLLLKYTFIQPQMDSYYQTFEIWHVFFDFISLLETSQIEKYADQDSDNILKYEGLLKSLLENVLTKMQFSLNQEELQDLDDDFGDNGDVTEWQTFILQSIEVLAKITELIPEACFQLICPLFTTYCTNFAKLSEYIEDIDGVRVLDFTEHEHWQRLNALLKDMRSIIQTLGRLAEHFCDGLFEVRFQDTSYLTQQLIGMIKFCLTERIHVLEFETPELFLPQFIQIEAGVFSTLKAYIPWFSQYYGHLKGQHLDLAPLVESVEDIVDVCSTVILQDHPPLVQQCATDLLLSLVHTVRLPFLLSMKSYRNLVIAGCQKIVQLDPKSNRLFYKIFICGYLMPWPDCSEKEQQWDQRKDEFNNFATAFTMDYTNLSTNMDLMNNKEMQLQAKETINHTLKVLTEWCIEIREHNKRIRTILYDSLDPCIDAAMHFFPIYIHQPDVLQVILKFFLSLIDSLAAQMGSQRCERITQFLMTLLTKEQIENSIREENSIGSLVIESFIDILICLSKSQNTTTTTFLPHIITFVLEQVYPPVTKQGTTNIKMSLFSLFSSILLYNWKSFFPYNILQVSDPESEIIQNKDQFSAIMNILCAFFTESDVTLFRENLLALTEVHNKNKLFHKYIFLQNMRDTFCSVFLQVLVQKSHELLHDEITNLMYNMAFADFDSFFASFLPNFLENCENLTSQQKTDLLNNFQTDQDLPTFTQNLRQLCTDLRIYLIVNSATTNSSVNLT</sequence>
<evidence type="ECO:0000313" key="10">
    <source>
        <dbReference type="Proteomes" id="UP001165289"/>
    </source>
</evidence>
<dbReference type="GO" id="GO:0005049">
    <property type="term" value="F:nuclear export signal receptor activity"/>
    <property type="evidence" value="ECO:0007669"/>
    <property type="project" value="InterPro"/>
</dbReference>
<dbReference type="PANTHER" id="PTHR21452:SF4">
    <property type="entry name" value="EXPORTIN-6"/>
    <property type="match status" value="1"/>
</dbReference>
<keyword evidence="10" id="KW-1185">Reference proteome</keyword>
<feature type="domain" description="Exportin-1/Importin-beta-like" evidence="8">
    <location>
        <begin position="102"/>
        <end position="258"/>
    </location>
</feature>
<evidence type="ECO:0000256" key="4">
    <source>
        <dbReference type="ARBA" id="ARBA00022448"/>
    </source>
</evidence>
<dbReference type="EMBL" id="JAKMXF010000299">
    <property type="protein sequence ID" value="KAI6652203.1"/>
    <property type="molecule type" value="Genomic_DNA"/>
</dbReference>
<dbReference type="AlphaFoldDB" id="A0AAV7JTF2"/>
<keyword evidence="7" id="KW-0539">Nucleus</keyword>
<evidence type="ECO:0000256" key="2">
    <source>
        <dbReference type="ARBA" id="ARBA00004496"/>
    </source>
</evidence>
<proteinExistence type="inferred from homology"/>
<dbReference type="PANTHER" id="PTHR21452">
    <property type="entry name" value="EXPORTIN-6"/>
    <property type="match status" value="1"/>
</dbReference>
<dbReference type="InterPro" id="IPR040016">
    <property type="entry name" value="XPO6"/>
</dbReference>
<evidence type="ECO:0000256" key="6">
    <source>
        <dbReference type="ARBA" id="ARBA00022927"/>
    </source>
</evidence>
<evidence type="ECO:0000313" key="9">
    <source>
        <dbReference type="EMBL" id="KAI6652203.1"/>
    </source>
</evidence>
<evidence type="ECO:0000256" key="5">
    <source>
        <dbReference type="ARBA" id="ARBA00022490"/>
    </source>
</evidence>
<evidence type="ECO:0000256" key="3">
    <source>
        <dbReference type="ARBA" id="ARBA00009466"/>
    </source>
</evidence>
<dbReference type="GO" id="GO:0005737">
    <property type="term" value="C:cytoplasm"/>
    <property type="evidence" value="ECO:0007669"/>
    <property type="project" value="UniProtKB-SubCell"/>
</dbReference>
<dbReference type="Proteomes" id="UP001165289">
    <property type="component" value="Unassembled WGS sequence"/>
</dbReference>
<keyword evidence="5" id="KW-0963">Cytoplasm</keyword>
<evidence type="ECO:0000259" key="8">
    <source>
        <dbReference type="Pfam" id="PF08389"/>
    </source>
</evidence>
<comment type="similarity">
    <text evidence="3">Belongs to the exportin family.</text>
</comment>
<dbReference type="GO" id="GO:0006611">
    <property type="term" value="P:protein export from nucleus"/>
    <property type="evidence" value="ECO:0007669"/>
    <property type="project" value="InterPro"/>
</dbReference>
<name>A0AAV7JTF2_9METZ</name>
<protein>
    <recommendedName>
        <fullName evidence="8">Exportin-1/Importin-beta-like domain-containing protein</fullName>
    </recommendedName>
</protein>
<evidence type="ECO:0000256" key="1">
    <source>
        <dbReference type="ARBA" id="ARBA00004123"/>
    </source>
</evidence>
<comment type="caution">
    <text evidence="9">The sequence shown here is derived from an EMBL/GenBank/DDBJ whole genome shotgun (WGS) entry which is preliminary data.</text>
</comment>
<evidence type="ECO:0000256" key="7">
    <source>
        <dbReference type="ARBA" id="ARBA00023242"/>
    </source>
</evidence>
<dbReference type="Pfam" id="PF08389">
    <property type="entry name" value="Xpo1"/>
    <property type="match status" value="1"/>
</dbReference>
<dbReference type="InterPro" id="IPR016024">
    <property type="entry name" value="ARM-type_fold"/>
</dbReference>
<reference evidence="9 10" key="1">
    <citation type="journal article" date="2023" name="BMC Biol.">
        <title>The compact genome of the sponge Oopsacas minuta (Hexactinellida) is lacking key metazoan core genes.</title>
        <authorList>
            <person name="Santini S."/>
            <person name="Schenkelaars Q."/>
            <person name="Jourda C."/>
            <person name="Duchesne M."/>
            <person name="Belahbib H."/>
            <person name="Rocher C."/>
            <person name="Selva M."/>
            <person name="Riesgo A."/>
            <person name="Vervoort M."/>
            <person name="Leys S.P."/>
            <person name="Kodjabachian L."/>
            <person name="Le Bivic A."/>
            <person name="Borchiellini C."/>
            <person name="Claverie J.M."/>
            <person name="Renard E."/>
        </authorList>
    </citation>
    <scope>NUCLEOTIDE SEQUENCE [LARGE SCALE GENOMIC DNA]</scope>
    <source>
        <strain evidence="9">SPO-2</strain>
    </source>
</reference>
<comment type="subcellular location">
    <subcellularLocation>
        <location evidence="2">Cytoplasm</location>
    </subcellularLocation>
    <subcellularLocation>
        <location evidence="1">Nucleus</location>
    </subcellularLocation>
</comment>
<gene>
    <name evidence="9" type="ORF">LOD99_7220</name>
</gene>
<dbReference type="SUPFAM" id="SSF48371">
    <property type="entry name" value="ARM repeat"/>
    <property type="match status" value="1"/>
</dbReference>
<organism evidence="9 10">
    <name type="scientific">Oopsacas minuta</name>
    <dbReference type="NCBI Taxonomy" id="111878"/>
    <lineage>
        <taxon>Eukaryota</taxon>
        <taxon>Metazoa</taxon>
        <taxon>Porifera</taxon>
        <taxon>Hexactinellida</taxon>
        <taxon>Hexasterophora</taxon>
        <taxon>Lyssacinosida</taxon>
        <taxon>Leucopsacidae</taxon>
        <taxon>Oopsacas</taxon>
    </lineage>
</organism>
<keyword evidence="4" id="KW-0813">Transport</keyword>
<dbReference type="GO" id="GO:0005634">
    <property type="term" value="C:nucleus"/>
    <property type="evidence" value="ECO:0007669"/>
    <property type="project" value="UniProtKB-SubCell"/>
</dbReference>
<dbReference type="Gene3D" id="1.25.10.10">
    <property type="entry name" value="Leucine-rich Repeat Variant"/>
    <property type="match status" value="1"/>
</dbReference>
<dbReference type="InterPro" id="IPR013598">
    <property type="entry name" value="Exportin-1/Importin-b-like"/>
</dbReference>
<keyword evidence="6" id="KW-0653">Protein transport</keyword>
<accession>A0AAV7JTF2</accession>